<feature type="region of interest" description="Disordered" evidence="1">
    <location>
        <begin position="1"/>
        <end position="26"/>
    </location>
</feature>
<evidence type="ECO:0000313" key="4">
    <source>
        <dbReference type="Proteomes" id="UP000494106"/>
    </source>
</evidence>
<dbReference type="Proteomes" id="UP000494256">
    <property type="component" value="Unassembled WGS sequence"/>
</dbReference>
<accession>A0A8S1AQ39</accession>
<proteinExistence type="predicted"/>
<dbReference type="EMBL" id="CADEBC010000553">
    <property type="protein sequence ID" value="CAB3252219.1"/>
    <property type="molecule type" value="Genomic_DNA"/>
</dbReference>
<evidence type="ECO:0000313" key="3">
    <source>
        <dbReference type="EMBL" id="CAB3252219.1"/>
    </source>
</evidence>
<reference evidence="4 5" key="1">
    <citation type="submission" date="2020-04" db="EMBL/GenBank/DDBJ databases">
        <authorList>
            <person name="Wallbank WR R."/>
            <person name="Pardo Diaz C."/>
            <person name="Kozak K."/>
            <person name="Martin S."/>
            <person name="Jiggins C."/>
            <person name="Moest M."/>
            <person name="Warren A I."/>
            <person name="Byers J.R.P. K."/>
            <person name="Montejo-Kovacevich G."/>
            <person name="Yen C E."/>
        </authorList>
    </citation>
    <scope>NUCLEOTIDE SEQUENCE [LARGE SCALE GENOMIC DNA]</scope>
</reference>
<feature type="compositionally biased region" description="Acidic residues" evidence="1">
    <location>
        <begin position="15"/>
        <end position="26"/>
    </location>
</feature>
<dbReference type="EMBL" id="CADEBD010000313">
    <property type="protein sequence ID" value="CAB3242578.1"/>
    <property type="molecule type" value="Genomic_DNA"/>
</dbReference>
<evidence type="ECO:0000313" key="5">
    <source>
        <dbReference type="Proteomes" id="UP000494256"/>
    </source>
</evidence>
<gene>
    <name evidence="2" type="ORF">APLA_LOCUS10028</name>
    <name evidence="3" type="ORF">APLA_LOCUS13373</name>
</gene>
<keyword evidence="4" id="KW-1185">Reference proteome</keyword>
<dbReference type="AlphaFoldDB" id="A0A8S1AQ39"/>
<comment type="caution">
    <text evidence="3">The sequence shown here is derived from an EMBL/GenBank/DDBJ whole genome shotgun (WGS) entry which is preliminary data.</text>
</comment>
<dbReference type="Proteomes" id="UP000494106">
    <property type="component" value="Unassembled WGS sequence"/>
</dbReference>
<sequence length="191" mass="21192">MVSDIAIPVELPPGLEEEPGADSDDDEIFSSTVSAITKKETKKTTTVTSGRRNLKDQEKIDGSGPDDEEARLEKELAEIYKDSDYPDITEKKFGDKETASTIISTLEDEEKPIGRAKNGFKFAPDSTSKAEIEKFRTSIDEISCKNRQKLSVTQPNKNDPVLLKNVNSSYKFEVPMIISHLGLVLFTAMCI</sequence>
<protein>
    <submittedName>
        <fullName evidence="3">Uncharacterized protein</fullName>
    </submittedName>
</protein>
<evidence type="ECO:0000256" key="1">
    <source>
        <dbReference type="SAM" id="MobiDB-lite"/>
    </source>
</evidence>
<name>A0A8S1AQ39_ARCPL</name>
<organism evidence="3 4">
    <name type="scientific">Arctia plantaginis</name>
    <name type="common">Wood tiger moth</name>
    <name type="synonym">Phalaena plantaginis</name>
    <dbReference type="NCBI Taxonomy" id="874455"/>
    <lineage>
        <taxon>Eukaryota</taxon>
        <taxon>Metazoa</taxon>
        <taxon>Ecdysozoa</taxon>
        <taxon>Arthropoda</taxon>
        <taxon>Hexapoda</taxon>
        <taxon>Insecta</taxon>
        <taxon>Pterygota</taxon>
        <taxon>Neoptera</taxon>
        <taxon>Endopterygota</taxon>
        <taxon>Lepidoptera</taxon>
        <taxon>Glossata</taxon>
        <taxon>Ditrysia</taxon>
        <taxon>Noctuoidea</taxon>
        <taxon>Erebidae</taxon>
        <taxon>Arctiinae</taxon>
        <taxon>Arctia</taxon>
    </lineage>
</organism>
<evidence type="ECO:0000313" key="2">
    <source>
        <dbReference type="EMBL" id="CAB3242578.1"/>
    </source>
</evidence>
<feature type="region of interest" description="Disordered" evidence="1">
    <location>
        <begin position="40"/>
        <end position="68"/>
    </location>
</feature>
<dbReference type="OrthoDB" id="7416335at2759"/>